<dbReference type="EMBL" id="RSFA01000004">
    <property type="protein sequence ID" value="RSD32769.1"/>
    <property type="molecule type" value="Genomic_DNA"/>
</dbReference>
<evidence type="ECO:0000313" key="2">
    <source>
        <dbReference type="EMBL" id="RSD32769.1"/>
    </source>
</evidence>
<keyword evidence="3" id="KW-1185">Reference proteome</keyword>
<dbReference type="Pfam" id="PF11355">
    <property type="entry name" value="DUF3157"/>
    <property type="match status" value="1"/>
</dbReference>
<reference evidence="2 3" key="1">
    <citation type="submission" date="2018-12" db="EMBL/GenBank/DDBJ databases">
        <title>Genomic taxonomy of the Vibrionaceae family.</title>
        <authorList>
            <person name="Gomez-Gil B."/>
            <person name="Enciso-Ibarra K."/>
        </authorList>
    </citation>
    <scope>NUCLEOTIDE SEQUENCE [LARGE SCALE GENOMIC DNA]</scope>
    <source>
        <strain evidence="2 3">CAIM 594</strain>
    </source>
</reference>
<feature type="chain" id="PRO_5018575091" evidence="1">
    <location>
        <begin position="19"/>
        <end position="186"/>
    </location>
</feature>
<sequence length="186" mass="20849">MYRFLGLFALLAASTTIASQTVTLDDGRQVILNDNFTWQYMTDTSSAQTEVTTTERAQLASIPLISKTVGSMVTLDSMRPTMQLSNSGVDVLLGVPSYDNEKLIIPTSITNQNLNSVILVEAEIEVSTASKEVLSKKHIKIWQSIKRMPDTYLRPQQMEQGKNIELEVIEQEQYFVTARITSLITR</sequence>
<evidence type="ECO:0000313" key="3">
    <source>
        <dbReference type="Proteomes" id="UP000269041"/>
    </source>
</evidence>
<dbReference type="Proteomes" id="UP000269041">
    <property type="component" value="Unassembled WGS sequence"/>
</dbReference>
<dbReference type="InterPro" id="IPR021501">
    <property type="entry name" value="DUF3157"/>
</dbReference>
<dbReference type="OrthoDB" id="5593708at2"/>
<comment type="caution">
    <text evidence="2">The sequence shown here is derived from an EMBL/GenBank/DDBJ whole genome shotgun (WGS) entry which is preliminary data.</text>
</comment>
<evidence type="ECO:0000256" key="1">
    <source>
        <dbReference type="SAM" id="SignalP"/>
    </source>
</evidence>
<name>A0A3R9FRS6_9VIBR</name>
<keyword evidence="1" id="KW-0732">Signal</keyword>
<dbReference type="RefSeq" id="WP_125319595.1">
    <property type="nucleotide sequence ID" value="NZ_AP024889.1"/>
</dbReference>
<organism evidence="2 3">
    <name type="scientific">Vibrio pectenicida</name>
    <dbReference type="NCBI Taxonomy" id="62763"/>
    <lineage>
        <taxon>Bacteria</taxon>
        <taxon>Pseudomonadati</taxon>
        <taxon>Pseudomonadota</taxon>
        <taxon>Gammaproteobacteria</taxon>
        <taxon>Vibrionales</taxon>
        <taxon>Vibrionaceae</taxon>
        <taxon>Vibrio</taxon>
    </lineage>
</organism>
<feature type="signal peptide" evidence="1">
    <location>
        <begin position="1"/>
        <end position="18"/>
    </location>
</feature>
<proteinExistence type="predicted"/>
<protein>
    <submittedName>
        <fullName evidence="2">DUF3157 family protein</fullName>
    </submittedName>
</protein>
<gene>
    <name evidence="2" type="ORF">EJA03_02140</name>
</gene>
<accession>A0A3R9FRS6</accession>
<dbReference type="AlphaFoldDB" id="A0A3R9FRS6"/>